<feature type="transmembrane region" description="Helical" evidence="8">
    <location>
        <begin position="211"/>
        <end position="226"/>
    </location>
</feature>
<feature type="transmembrane region" description="Helical" evidence="8">
    <location>
        <begin position="66"/>
        <end position="85"/>
    </location>
</feature>
<dbReference type="Pfam" id="PF03591">
    <property type="entry name" value="AzlC"/>
    <property type="match status" value="1"/>
</dbReference>
<evidence type="ECO:0000256" key="6">
    <source>
        <dbReference type="ARBA" id="ARBA00022989"/>
    </source>
</evidence>
<keyword evidence="7 8" id="KW-0472">Membrane</keyword>
<feature type="transmembrane region" description="Helical" evidence="8">
    <location>
        <begin position="135"/>
        <end position="155"/>
    </location>
</feature>
<evidence type="ECO:0000256" key="4">
    <source>
        <dbReference type="ARBA" id="ARBA00022475"/>
    </source>
</evidence>
<keyword evidence="6 8" id="KW-1133">Transmembrane helix</keyword>
<evidence type="ECO:0000256" key="2">
    <source>
        <dbReference type="ARBA" id="ARBA00010735"/>
    </source>
</evidence>
<evidence type="ECO:0000256" key="7">
    <source>
        <dbReference type="ARBA" id="ARBA00023136"/>
    </source>
</evidence>
<accession>A0ABY7JSV8</accession>
<keyword evidence="5 8" id="KW-0812">Transmembrane</keyword>
<dbReference type="InterPro" id="IPR011606">
    <property type="entry name" value="Brnchd-chn_aa_trnsp_permease"/>
</dbReference>
<evidence type="ECO:0000313" key="9">
    <source>
        <dbReference type="EMBL" id="WAW15060.1"/>
    </source>
</evidence>
<keyword evidence="10" id="KW-1185">Reference proteome</keyword>
<comment type="similarity">
    <text evidence="2">Belongs to the AzlC family.</text>
</comment>
<comment type="subcellular location">
    <subcellularLocation>
        <location evidence="1">Cell membrane</location>
        <topology evidence="1">Multi-pass membrane protein</topology>
    </subcellularLocation>
</comment>
<dbReference type="EMBL" id="CP114052">
    <property type="protein sequence ID" value="WAW15060.1"/>
    <property type="molecule type" value="Genomic_DNA"/>
</dbReference>
<organism evidence="9 10">
    <name type="scientific">Peptostreptococcus equinus</name>
    <dbReference type="NCBI Taxonomy" id="3003601"/>
    <lineage>
        <taxon>Bacteria</taxon>
        <taxon>Bacillati</taxon>
        <taxon>Bacillota</taxon>
        <taxon>Clostridia</taxon>
        <taxon>Peptostreptococcales</taxon>
        <taxon>Peptostreptococcaceae</taxon>
        <taxon>Peptostreptococcus</taxon>
    </lineage>
</organism>
<reference evidence="9" key="1">
    <citation type="submission" date="2022-12" db="EMBL/GenBank/DDBJ databases">
        <title>Peptostreptococcus.</title>
        <authorList>
            <person name="Lee S.H."/>
        </authorList>
    </citation>
    <scope>NUCLEOTIDE SEQUENCE</scope>
    <source>
        <strain evidence="9">CBA3647</strain>
    </source>
</reference>
<gene>
    <name evidence="9" type="ORF">O0R46_01035</name>
</gene>
<feature type="transmembrane region" description="Helical" evidence="8">
    <location>
        <begin position="187"/>
        <end position="205"/>
    </location>
</feature>
<feature type="transmembrane region" description="Helical" evidence="8">
    <location>
        <begin position="12"/>
        <end position="33"/>
    </location>
</feature>
<sequence>MTKKDKLKKAFFTSLPIAFGYVALGIMGGAMIQKVGFNPLQVVLFAVLVFSGSAVFISASMLASGVSLEISLYLIVTILITNLRNTMYSSSLINDVRDLKGVKKILFSLLVTDETFAIDKIMFEKDKNWDSQQALYLGYFACFFGMIGNLLGALFGEIIDIPVDLAFFMMTSMFVVLTVLRIKDNLDILMLFVAIIVSFIVLSIYQGGLDLIIIALIVTSIGYFLDKKHRIKGGINVE</sequence>
<name>A0ABY7JSV8_9FIRM</name>
<evidence type="ECO:0000256" key="5">
    <source>
        <dbReference type="ARBA" id="ARBA00022692"/>
    </source>
</evidence>
<dbReference type="Proteomes" id="UP001164187">
    <property type="component" value="Chromosome"/>
</dbReference>
<keyword evidence="4" id="KW-1003">Cell membrane</keyword>
<dbReference type="PANTHER" id="PTHR34979">
    <property type="entry name" value="INNER MEMBRANE PROTEIN YGAZ"/>
    <property type="match status" value="1"/>
</dbReference>
<evidence type="ECO:0000256" key="8">
    <source>
        <dbReference type="SAM" id="Phobius"/>
    </source>
</evidence>
<evidence type="ECO:0000256" key="3">
    <source>
        <dbReference type="ARBA" id="ARBA00022448"/>
    </source>
</evidence>
<proteinExistence type="inferred from homology"/>
<dbReference type="PANTHER" id="PTHR34979:SF1">
    <property type="entry name" value="INNER MEMBRANE PROTEIN YGAZ"/>
    <property type="match status" value="1"/>
</dbReference>
<feature type="transmembrane region" description="Helical" evidence="8">
    <location>
        <begin position="161"/>
        <end position="180"/>
    </location>
</feature>
<protein>
    <submittedName>
        <fullName evidence="9">AzlC family ABC transporter permease</fullName>
    </submittedName>
</protein>
<feature type="transmembrane region" description="Helical" evidence="8">
    <location>
        <begin position="39"/>
        <end position="59"/>
    </location>
</feature>
<dbReference type="RefSeq" id="WP_269311753.1">
    <property type="nucleotide sequence ID" value="NZ_CP114052.1"/>
</dbReference>
<evidence type="ECO:0000256" key="1">
    <source>
        <dbReference type="ARBA" id="ARBA00004651"/>
    </source>
</evidence>
<keyword evidence="3" id="KW-0813">Transport</keyword>
<evidence type="ECO:0000313" key="10">
    <source>
        <dbReference type="Proteomes" id="UP001164187"/>
    </source>
</evidence>